<dbReference type="Gene3D" id="1.10.260.40">
    <property type="entry name" value="lambda repressor-like DNA-binding domains"/>
    <property type="match status" value="1"/>
</dbReference>
<dbReference type="GO" id="GO:0003677">
    <property type="term" value="F:DNA binding"/>
    <property type="evidence" value="ECO:0007669"/>
    <property type="project" value="InterPro"/>
</dbReference>
<dbReference type="CDD" id="cd00093">
    <property type="entry name" value="HTH_XRE"/>
    <property type="match status" value="1"/>
</dbReference>
<name>A0A3S2VFD2_9HYPH</name>
<dbReference type="RefSeq" id="WP_127727001.1">
    <property type="nucleotide sequence ID" value="NZ_SACP01000001.1"/>
</dbReference>
<dbReference type="PROSITE" id="PS50943">
    <property type="entry name" value="HTH_CROC1"/>
    <property type="match status" value="1"/>
</dbReference>
<evidence type="ECO:0000259" key="2">
    <source>
        <dbReference type="PROSITE" id="PS50943"/>
    </source>
</evidence>
<feature type="region of interest" description="Disordered" evidence="1">
    <location>
        <begin position="82"/>
        <end position="114"/>
    </location>
</feature>
<dbReference type="InterPro" id="IPR001387">
    <property type="entry name" value="Cro/C1-type_HTH"/>
</dbReference>
<evidence type="ECO:0000313" key="4">
    <source>
        <dbReference type="Proteomes" id="UP000286997"/>
    </source>
</evidence>
<comment type="caution">
    <text evidence="3">The sequence shown here is derived from an EMBL/GenBank/DDBJ whole genome shotgun (WGS) entry which is preliminary data.</text>
</comment>
<feature type="domain" description="HTH cro/C1-type" evidence="2">
    <location>
        <begin position="54"/>
        <end position="89"/>
    </location>
</feature>
<dbReference type="Proteomes" id="UP000286997">
    <property type="component" value="Unassembled WGS sequence"/>
</dbReference>
<dbReference type="EMBL" id="SACP01000001">
    <property type="protein sequence ID" value="RVU21758.1"/>
    <property type="molecule type" value="Genomic_DNA"/>
</dbReference>
<sequence length="114" mass="12765">MAKYSLTEARQRTLRVDEARLDATTEDEIRAHQIEDGYDPDFEPASVRVVHAPQEIRLRLAMTQDEFAAELSVPLATVKEWETGRSSPTTTARNELDRLASGLSPAATRRRGQA</sequence>
<reference evidence="3 4" key="1">
    <citation type="submission" date="2019-01" db="EMBL/GenBank/DDBJ databases">
        <authorList>
            <person name="Chen W.-M."/>
        </authorList>
    </citation>
    <scope>NUCLEOTIDE SEQUENCE [LARGE SCALE GENOMIC DNA]</scope>
    <source>
        <strain evidence="3 4">TER-1</strain>
    </source>
</reference>
<organism evidence="3 4">
    <name type="scientific">Methylobacterium oryzihabitans</name>
    <dbReference type="NCBI Taxonomy" id="2499852"/>
    <lineage>
        <taxon>Bacteria</taxon>
        <taxon>Pseudomonadati</taxon>
        <taxon>Pseudomonadota</taxon>
        <taxon>Alphaproteobacteria</taxon>
        <taxon>Hyphomicrobiales</taxon>
        <taxon>Methylobacteriaceae</taxon>
        <taxon>Methylobacterium</taxon>
    </lineage>
</organism>
<evidence type="ECO:0000313" key="3">
    <source>
        <dbReference type="EMBL" id="RVU21758.1"/>
    </source>
</evidence>
<protein>
    <submittedName>
        <fullName evidence="3">Helix-turn-helix domain-containing protein</fullName>
    </submittedName>
</protein>
<dbReference type="InterPro" id="IPR010982">
    <property type="entry name" value="Lambda_DNA-bd_dom_sf"/>
</dbReference>
<dbReference type="Pfam" id="PF01381">
    <property type="entry name" value="HTH_3"/>
    <property type="match status" value="1"/>
</dbReference>
<gene>
    <name evidence="3" type="ORF">EOE48_01550</name>
</gene>
<dbReference type="SUPFAM" id="SSF47413">
    <property type="entry name" value="lambda repressor-like DNA-binding domains"/>
    <property type="match status" value="1"/>
</dbReference>
<evidence type="ECO:0000256" key="1">
    <source>
        <dbReference type="SAM" id="MobiDB-lite"/>
    </source>
</evidence>
<feature type="compositionally biased region" description="Polar residues" evidence="1">
    <location>
        <begin position="84"/>
        <end position="93"/>
    </location>
</feature>
<keyword evidence="4" id="KW-1185">Reference proteome</keyword>
<accession>A0A3S2VFD2</accession>
<dbReference type="AlphaFoldDB" id="A0A3S2VFD2"/>
<dbReference type="OrthoDB" id="461984at2"/>
<proteinExistence type="predicted"/>